<organism evidence="3 4">
    <name type="scientific">Xanthomonas cassavae CFBP 4642</name>
    <dbReference type="NCBI Taxonomy" id="1219375"/>
    <lineage>
        <taxon>Bacteria</taxon>
        <taxon>Pseudomonadati</taxon>
        <taxon>Pseudomonadota</taxon>
        <taxon>Gammaproteobacteria</taxon>
        <taxon>Lysobacterales</taxon>
        <taxon>Lysobacteraceae</taxon>
        <taxon>Xanthomonas</taxon>
    </lineage>
</organism>
<comment type="similarity">
    <text evidence="1">Belongs to the TonB-dependent receptor family.</text>
</comment>
<name>A0ABS8HK36_9XANT</name>
<keyword evidence="3" id="KW-0675">Receptor</keyword>
<dbReference type="InterPro" id="IPR012910">
    <property type="entry name" value="Plug_dom"/>
</dbReference>
<feature type="domain" description="TonB-dependent receptor plug" evidence="2">
    <location>
        <begin position="55"/>
        <end position="152"/>
    </location>
</feature>
<accession>A0ABS8HK36</accession>
<evidence type="ECO:0000313" key="4">
    <source>
        <dbReference type="Proteomes" id="UP001199206"/>
    </source>
</evidence>
<protein>
    <submittedName>
        <fullName evidence="3">TonB-dependent receptor plug domain-containing protein</fullName>
    </submittedName>
</protein>
<reference evidence="3 4" key="1">
    <citation type="submission" date="2021-10" db="EMBL/GenBank/DDBJ databases">
        <title>Genome sequencing of Xanthomonas strains from NCPPB.</title>
        <authorList>
            <person name="Hussein R."/>
            <person name="Harrison J."/>
            <person name="Studholme D.J."/>
            <person name="Vicente J."/>
            <person name="Grant M."/>
        </authorList>
    </citation>
    <scope>NUCLEOTIDE SEQUENCE [LARGE SCALE GENOMIC DNA]</scope>
    <source>
        <strain evidence="3 4">NCPPB 101</strain>
    </source>
</reference>
<comment type="subcellular location">
    <subcellularLocation>
        <location evidence="1">Cell outer membrane</location>
        <topology evidence="1">Multi-pass membrane protein</topology>
    </subcellularLocation>
</comment>
<dbReference type="PANTHER" id="PTHR32552:SF74">
    <property type="entry name" value="HYDROXAMATE SIDEROPHORE RECEPTOR FHUE"/>
    <property type="match status" value="1"/>
</dbReference>
<dbReference type="RefSeq" id="WP_228325837.1">
    <property type="nucleotide sequence ID" value="NZ_JAJGQJ010000111.1"/>
</dbReference>
<dbReference type="InterPro" id="IPR039426">
    <property type="entry name" value="TonB-dep_rcpt-like"/>
</dbReference>
<gene>
    <name evidence="3" type="ORF">LL965_21870</name>
</gene>
<evidence type="ECO:0000256" key="1">
    <source>
        <dbReference type="PROSITE-ProRule" id="PRU01360"/>
    </source>
</evidence>
<dbReference type="Proteomes" id="UP001199206">
    <property type="component" value="Unassembled WGS sequence"/>
</dbReference>
<sequence>MALLWVLACPPCLALAEDAAERARTLDTVEVQAERTDGYTLRKTDSATRLALTPLETPQSVSTISRQQMDDFALNNANEVLALAAGVNVERVETDRTYYTARGFDILNFQVDGLGLPFTNGLAEGDVDTAIYQRIDVLRGANGLLSSTGNPSATVNLRVGRDSCKTQPKVG</sequence>
<keyword evidence="1" id="KW-0472">Membrane</keyword>
<dbReference type="InterPro" id="IPR037066">
    <property type="entry name" value="Plug_dom_sf"/>
</dbReference>
<dbReference type="PROSITE" id="PS52016">
    <property type="entry name" value="TONB_DEPENDENT_REC_3"/>
    <property type="match status" value="1"/>
</dbReference>
<keyword evidence="1" id="KW-0813">Transport</keyword>
<keyword evidence="1" id="KW-0998">Cell outer membrane</keyword>
<keyword evidence="1" id="KW-1134">Transmembrane beta strand</keyword>
<evidence type="ECO:0000313" key="3">
    <source>
        <dbReference type="EMBL" id="MCC4622561.1"/>
    </source>
</evidence>
<dbReference type="EMBL" id="JAJGQJ010000111">
    <property type="protein sequence ID" value="MCC4622561.1"/>
    <property type="molecule type" value="Genomic_DNA"/>
</dbReference>
<dbReference type="SUPFAM" id="SSF56935">
    <property type="entry name" value="Porins"/>
    <property type="match status" value="1"/>
</dbReference>
<comment type="caution">
    <text evidence="3">The sequence shown here is derived from an EMBL/GenBank/DDBJ whole genome shotgun (WGS) entry which is preliminary data.</text>
</comment>
<dbReference type="PANTHER" id="PTHR32552">
    <property type="entry name" value="FERRICHROME IRON RECEPTOR-RELATED"/>
    <property type="match status" value="1"/>
</dbReference>
<dbReference type="Pfam" id="PF07715">
    <property type="entry name" value="Plug"/>
    <property type="match status" value="1"/>
</dbReference>
<dbReference type="Gene3D" id="2.170.130.10">
    <property type="entry name" value="TonB-dependent receptor, plug domain"/>
    <property type="match status" value="1"/>
</dbReference>
<keyword evidence="4" id="KW-1185">Reference proteome</keyword>
<keyword evidence="1" id="KW-0812">Transmembrane</keyword>
<proteinExistence type="inferred from homology"/>
<evidence type="ECO:0000259" key="2">
    <source>
        <dbReference type="Pfam" id="PF07715"/>
    </source>
</evidence>